<evidence type="ECO:0000256" key="5">
    <source>
        <dbReference type="ARBA" id="ARBA00022794"/>
    </source>
</evidence>
<dbReference type="GO" id="GO:0005930">
    <property type="term" value="C:axoneme"/>
    <property type="evidence" value="ECO:0007669"/>
    <property type="project" value="UniProtKB-SubCell"/>
</dbReference>
<evidence type="ECO:0000256" key="2">
    <source>
        <dbReference type="ARBA" id="ARBA00010500"/>
    </source>
</evidence>
<sequence length="652" mass="75022">MPLNNPHIPKEEYHQTFLRLISNVQTCIKSAGVEVEDEFVVMIIKLVSLDPGNKFLIKQQMVESELERMKKIVVDRILAMSSMSRDIISMQFHFKMSYYNRDDSVYAHREDQENKISSLMNDMKTGIPNNLRQHDIWYAKLIGATIIEANMAALMSVFPKEDMNLLSTMTQRDREAQLYHLMHIAIGIRLYSKDKNPDDYGEFIENLPSITPLKIDETLALMSTMRSTNIQRLIRYTTIAQPYFLRHVIYRMDRRAVNSEMVKIRQALAMVHQVLIYLKELTDDLSHEKDICSQLVTGYREIMDDLHRIVSNGVQNGDEVPRTVLHAKFVDLTAAWRDLQECQVFVESISLIVKSLTEFSSENLSKVDTVVDKILGESHIPVTEKEFFNFPTIKLPDDKYALAKRLDFREDLNPLQMTCSGFCVHSLVKGIGLLILSNPNLGIFNWKNQNYLLSTSKGAMDFRRDPDSYVKKVHAIARKWPELIVLLNIEKDAFDPGTVSDADRSGKTTNVLISTDAGAQTEIHPVESHIVKHYTSNEWDLRMRGLTLSKIHKCRTHGTQTHWQALKHNAEVQTFATKTVSMQTNRDVYSEIPLSQFYLYGLRGLHCGVEPHVVEISQDNPTDLRGMVATRIEPEINLKDELPFLPQIYYQN</sequence>
<dbReference type="PANTHER" id="PTHR21442">
    <property type="entry name" value="CILIA- AND FLAGELLA-ASSOCIATED PROTEIN 206"/>
    <property type="match status" value="1"/>
</dbReference>
<dbReference type="InterPro" id="IPR021897">
    <property type="entry name" value="FAP206"/>
</dbReference>
<evidence type="ECO:0000256" key="9">
    <source>
        <dbReference type="ARBA" id="ARBA00045321"/>
    </source>
</evidence>
<evidence type="ECO:0000256" key="7">
    <source>
        <dbReference type="ARBA" id="ARBA00023212"/>
    </source>
</evidence>
<evidence type="ECO:0000313" key="11">
    <source>
        <dbReference type="Proteomes" id="UP000198287"/>
    </source>
</evidence>
<dbReference type="AlphaFoldDB" id="A0A226E0A1"/>
<comment type="function">
    <text evidence="9">Essential for sperm motility and is involved in the regulation of the beating frequency of motile cilia on the epithelial cells of the respiratory tract. Required for the establishment of radial spokes in sperm flagella.</text>
</comment>
<dbReference type="OrthoDB" id="10251073at2759"/>
<dbReference type="GO" id="GO:0030030">
    <property type="term" value="P:cell projection organization"/>
    <property type="evidence" value="ECO:0007669"/>
    <property type="project" value="UniProtKB-KW"/>
</dbReference>
<evidence type="ECO:0000313" key="10">
    <source>
        <dbReference type="EMBL" id="OXA51175.1"/>
    </source>
</evidence>
<protein>
    <recommendedName>
        <fullName evidence="3">Cilia- and flagella-associated protein 206</fullName>
    </recommendedName>
</protein>
<keyword evidence="7" id="KW-0206">Cytoskeleton</keyword>
<keyword evidence="11" id="KW-1185">Reference proteome</keyword>
<dbReference type="GO" id="GO:0036064">
    <property type="term" value="C:ciliary basal body"/>
    <property type="evidence" value="ECO:0007669"/>
    <property type="project" value="TreeGrafter"/>
</dbReference>
<comment type="caution">
    <text evidence="10">The sequence shown here is derived from an EMBL/GenBank/DDBJ whole genome shotgun (WGS) entry which is preliminary data.</text>
</comment>
<dbReference type="EMBL" id="LNIX01000008">
    <property type="protein sequence ID" value="OXA51175.1"/>
    <property type="molecule type" value="Genomic_DNA"/>
</dbReference>
<organism evidence="10 11">
    <name type="scientific">Folsomia candida</name>
    <name type="common">Springtail</name>
    <dbReference type="NCBI Taxonomy" id="158441"/>
    <lineage>
        <taxon>Eukaryota</taxon>
        <taxon>Metazoa</taxon>
        <taxon>Ecdysozoa</taxon>
        <taxon>Arthropoda</taxon>
        <taxon>Hexapoda</taxon>
        <taxon>Collembola</taxon>
        <taxon>Entomobryomorpha</taxon>
        <taxon>Isotomoidea</taxon>
        <taxon>Isotomidae</taxon>
        <taxon>Proisotominae</taxon>
        <taxon>Folsomia</taxon>
    </lineage>
</organism>
<accession>A0A226E0A1</accession>
<keyword evidence="4" id="KW-0963">Cytoplasm</keyword>
<evidence type="ECO:0000256" key="4">
    <source>
        <dbReference type="ARBA" id="ARBA00022490"/>
    </source>
</evidence>
<evidence type="ECO:0000256" key="3">
    <source>
        <dbReference type="ARBA" id="ARBA00021602"/>
    </source>
</evidence>
<evidence type="ECO:0000256" key="6">
    <source>
        <dbReference type="ARBA" id="ARBA00023069"/>
    </source>
</evidence>
<evidence type="ECO:0000256" key="1">
    <source>
        <dbReference type="ARBA" id="ARBA00004430"/>
    </source>
</evidence>
<dbReference type="Pfam" id="PF12018">
    <property type="entry name" value="FAP206"/>
    <property type="match status" value="1"/>
</dbReference>
<reference evidence="10 11" key="1">
    <citation type="submission" date="2015-12" db="EMBL/GenBank/DDBJ databases">
        <title>The genome of Folsomia candida.</title>
        <authorList>
            <person name="Faddeeva A."/>
            <person name="Derks M.F."/>
            <person name="Anvar Y."/>
            <person name="Smit S."/>
            <person name="Van Straalen N."/>
            <person name="Roelofs D."/>
        </authorList>
    </citation>
    <scope>NUCLEOTIDE SEQUENCE [LARGE SCALE GENOMIC DNA]</scope>
    <source>
        <strain evidence="10 11">VU population</strain>
        <tissue evidence="10">Whole body</tissue>
    </source>
</reference>
<dbReference type="STRING" id="158441.A0A226E0A1"/>
<dbReference type="OMA" id="QLMELMC"/>
<keyword evidence="5" id="KW-0970">Cilium biogenesis/degradation</keyword>
<proteinExistence type="inferred from homology"/>
<gene>
    <name evidence="10" type="ORF">Fcan01_13944</name>
</gene>
<evidence type="ECO:0000256" key="8">
    <source>
        <dbReference type="ARBA" id="ARBA00023273"/>
    </source>
</evidence>
<dbReference type="GO" id="GO:0003356">
    <property type="term" value="P:regulation of cilium beat frequency"/>
    <property type="evidence" value="ECO:0007669"/>
    <property type="project" value="TreeGrafter"/>
</dbReference>
<name>A0A226E0A1_FOLCA</name>
<keyword evidence="6" id="KW-0969">Cilium</keyword>
<keyword evidence="8" id="KW-0966">Cell projection</keyword>
<dbReference type="PANTHER" id="PTHR21442:SF0">
    <property type="entry name" value="CILIA- AND FLAGELLA-ASSOCIATED PROTEIN 206"/>
    <property type="match status" value="1"/>
</dbReference>
<comment type="subcellular location">
    <subcellularLocation>
        <location evidence="1">Cytoplasm</location>
        <location evidence="1">Cytoskeleton</location>
        <location evidence="1">Cilium axoneme</location>
    </subcellularLocation>
</comment>
<comment type="similarity">
    <text evidence="2">Belongs to the CFAP206 family.</text>
</comment>
<dbReference type="Proteomes" id="UP000198287">
    <property type="component" value="Unassembled WGS sequence"/>
</dbReference>